<dbReference type="SMART" id="SM00829">
    <property type="entry name" value="PKS_ER"/>
    <property type="match status" value="1"/>
</dbReference>
<dbReference type="InterPro" id="IPR051397">
    <property type="entry name" value="Zn-ADH-like_protein"/>
</dbReference>
<dbReference type="SUPFAM" id="SSF50129">
    <property type="entry name" value="GroES-like"/>
    <property type="match status" value="1"/>
</dbReference>
<dbReference type="InterPro" id="IPR013154">
    <property type="entry name" value="ADH-like_N"/>
</dbReference>
<reference evidence="2 3" key="1">
    <citation type="submission" date="2023-11" db="EMBL/GenBank/DDBJ databases">
        <title>Bacillus jintuensis, isolated from a mudflat on the Beibu Gulf coast.</title>
        <authorList>
            <person name="Li M."/>
        </authorList>
    </citation>
    <scope>NUCLEOTIDE SEQUENCE [LARGE SCALE GENOMIC DNA]</scope>
    <source>
        <strain evidence="2 3">31A1R</strain>
    </source>
</reference>
<proteinExistence type="predicted"/>
<dbReference type="SUPFAM" id="SSF51735">
    <property type="entry name" value="NAD(P)-binding Rossmann-fold domains"/>
    <property type="match status" value="1"/>
</dbReference>
<dbReference type="Gene3D" id="3.90.180.10">
    <property type="entry name" value="Medium-chain alcohol dehydrogenases, catalytic domain"/>
    <property type="match status" value="1"/>
</dbReference>
<dbReference type="InterPro" id="IPR011032">
    <property type="entry name" value="GroES-like_sf"/>
</dbReference>
<dbReference type="InterPro" id="IPR020843">
    <property type="entry name" value="ER"/>
</dbReference>
<protein>
    <submittedName>
        <fullName evidence="2">Medium chain dehydrogenase/reductase family protein</fullName>
    </submittedName>
</protein>
<dbReference type="Pfam" id="PF08240">
    <property type="entry name" value="ADH_N"/>
    <property type="match status" value="1"/>
</dbReference>
<feature type="domain" description="Enoyl reductase (ER)" evidence="1">
    <location>
        <begin position="12"/>
        <end position="332"/>
    </location>
</feature>
<dbReference type="EMBL" id="JAXOFX010000020">
    <property type="protein sequence ID" value="MDZ5474096.1"/>
    <property type="molecule type" value="Genomic_DNA"/>
</dbReference>
<dbReference type="Proteomes" id="UP001290455">
    <property type="component" value="Unassembled WGS sequence"/>
</dbReference>
<dbReference type="InterPro" id="IPR036291">
    <property type="entry name" value="NAD(P)-bd_dom_sf"/>
</dbReference>
<organism evidence="2 3">
    <name type="scientific">Robertmurraya mangrovi</name>
    <dbReference type="NCBI Taxonomy" id="3098077"/>
    <lineage>
        <taxon>Bacteria</taxon>
        <taxon>Bacillati</taxon>
        <taxon>Bacillota</taxon>
        <taxon>Bacilli</taxon>
        <taxon>Bacillales</taxon>
        <taxon>Bacillaceae</taxon>
        <taxon>Robertmurraya</taxon>
    </lineage>
</organism>
<evidence type="ECO:0000313" key="2">
    <source>
        <dbReference type="EMBL" id="MDZ5474096.1"/>
    </source>
</evidence>
<dbReference type="PANTHER" id="PTHR43677">
    <property type="entry name" value="SHORT-CHAIN DEHYDROGENASE/REDUCTASE"/>
    <property type="match status" value="1"/>
</dbReference>
<evidence type="ECO:0000259" key="1">
    <source>
        <dbReference type="SMART" id="SM00829"/>
    </source>
</evidence>
<name>A0ABU5J3T5_9BACI</name>
<gene>
    <name evidence="2" type="ORF">SM124_20545</name>
</gene>
<dbReference type="CDD" id="cd08273">
    <property type="entry name" value="MDR8"/>
    <property type="match status" value="1"/>
</dbReference>
<dbReference type="PANTHER" id="PTHR43677:SF4">
    <property type="entry name" value="QUINONE OXIDOREDUCTASE-LIKE PROTEIN 2"/>
    <property type="match status" value="1"/>
</dbReference>
<comment type="caution">
    <text evidence="2">The sequence shown here is derived from an EMBL/GenBank/DDBJ whole genome shotgun (WGS) entry which is preliminary data.</text>
</comment>
<accession>A0ABU5J3T5</accession>
<keyword evidence="3" id="KW-1185">Reference proteome</keyword>
<evidence type="ECO:0000313" key="3">
    <source>
        <dbReference type="Proteomes" id="UP001290455"/>
    </source>
</evidence>
<sequence>MLYSKVIVTKYGGPEVLEMVEGSLRPPSTGEILLKVQSAGVALADIMRREGVYPMSPQPPFTPGYDVVGMIDMIGEDVTGFNLGERVGVFFQEGVGGYAEYVYANPIQLIKIPDSIKSSHANAVLLNYVTAYQMLRRIAKVTEGETILIHGASGGVGTALLELGKLFNLNMFGTASKANHSIVSKYGAYPIDYKSEDFVEVLRHCAPNGIDVVFDPIGEENWSRSIETLSQTGRFIGYGFTSAIKEGPFDNWLKEWKVFQERVQKDKGNPIYFYSVTNLKKEKPIWYKEDCQLLMSLLEKGKIKPHIAHEIPFKDVRLSHEMIQKSVGKIILIF</sequence>
<dbReference type="Pfam" id="PF13602">
    <property type="entry name" value="ADH_zinc_N_2"/>
    <property type="match status" value="1"/>
</dbReference>
<dbReference type="Gene3D" id="3.40.50.720">
    <property type="entry name" value="NAD(P)-binding Rossmann-like Domain"/>
    <property type="match status" value="1"/>
</dbReference>